<dbReference type="EMBL" id="QZBT01000235">
    <property type="protein sequence ID" value="THZ74196.1"/>
    <property type="molecule type" value="Genomic_DNA"/>
</dbReference>
<sequence length="520" mass="58889">MSQLPYIKVSYRERLTKAINENIHPRDPSVLRDGPKSHGPPVSDSSFLPDQSISATTLLDPTQAVSHKPRKLICAIDDTSMDHYAESSSRRHGSHSPTQSNISRISRAVKPEDSSKAPQIVYYQAGLVGQFGLLNKRGLPYLPDILSDWETAGDPKSPGSIFWEHFRDSADPEKQHSPRTPSNDPSQVASYLEEYKLMLRNWGLTHMIPKHEPGYSDVTVRTVAVFDSLGGLDMSVLPWLQRLFGLQLSIQGTRWFDTLLEESTANAFQALALDEHRPFSPPAVWRKVLGSKTNLKQVWFPATHDDCGGMGSDTVAADVTLAWMMDQLSGSRLQSRHLDHFDPSDWIEFDNSYLNLQQRTRIIPSQDNFTVEGFLWGAVYAILKLLHGLLGRTVRTPGQYTFKDPDSHSEPASSPRLETKEFIHSSVRARVSEGWNRQGTIRYRPEALRRWRLIGKDEEDASSVTRARWEWRGSKLRMPQESVLDEDIPETLEMQLLERLEPVLAGSVQKRTGKETKKEV</sequence>
<feature type="region of interest" description="Disordered" evidence="1">
    <location>
        <begin position="19"/>
        <end position="49"/>
    </location>
</feature>
<gene>
    <name evidence="3" type="ORF">D6C84_09476</name>
</gene>
<dbReference type="InterPro" id="IPR018712">
    <property type="entry name" value="Tle1-like_cat"/>
</dbReference>
<proteinExistence type="predicted"/>
<feature type="compositionally biased region" description="Polar residues" evidence="1">
    <location>
        <begin position="95"/>
        <end position="104"/>
    </location>
</feature>
<evidence type="ECO:0000259" key="2">
    <source>
        <dbReference type="Pfam" id="PF09994"/>
    </source>
</evidence>
<dbReference type="PANTHER" id="PTHR33840">
    <property type="match status" value="1"/>
</dbReference>
<evidence type="ECO:0000313" key="3">
    <source>
        <dbReference type="EMBL" id="THZ74196.1"/>
    </source>
</evidence>
<comment type="caution">
    <text evidence="3">The sequence shown here is derived from an EMBL/GenBank/DDBJ whole genome shotgun (WGS) entry which is preliminary data.</text>
</comment>
<accession>A0A4V4KYP1</accession>
<dbReference type="AlphaFoldDB" id="A0A4V4KYP1"/>
<evidence type="ECO:0000313" key="4">
    <source>
        <dbReference type="Proteomes" id="UP000310039"/>
    </source>
</evidence>
<feature type="domain" description="T6SS Phospholipase effector Tle1-like catalytic" evidence="2">
    <location>
        <begin position="125"/>
        <end position="327"/>
    </location>
</feature>
<dbReference type="Pfam" id="PF09994">
    <property type="entry name" value="T6SS_Tle1-like_cat"/>
    <property type="match status" value="1"/>
</dbReference>
<dbReference type="Proteomes" id="UP000310039">
    <property type="component" value="Unassembled WGS sequence"/>
</dbReference>
<protein>
    <recommendedName>
        <fullName evidence="2">T6SS Phospholipase effector Tle1-like catalytic domain-containing protein</fullName>
    </recommendedName>
</protein>
<feature type="compositionally biased region" description="Basic and acidic residues" evidence="1">
    <location>
        <begin position="23"/>
        <end position="36"/>
    </location>
</feature>
<name>A0A4V4KYP1_AURPU</name>
<reference evidence="3 4" key="1">
    <citation type="submission" date="2018-10" db="EMBL/GenBank/DDBJ databases">
        <title>Fifty Aureobasidium pullulans genomes reveal a recombining polyextremotolerant generalist.</title>
        <authorList>
            <person name="Gostincar C."/>
            <person name="Turk M."/>
            <person name="Zajc J."/>
            <person name="Gunde-Cimerman N."/>
        </authorList>
    </citation>
    <scope>NUCLEOTIDE SEQUENCE [LARGE SCALE GENOMIC DNA]</scope>
    <source>
        <strain evidence="3 4">EXF-3403</strain>
    </source>
</reference>
<evidence type="ECO:0000256" key="1">
    <source>
        <dbReference type="SAM" id="MobiDB-lite"/>
    </source>
</evidence>
<dbReference type="PANTHER" id="PTHR33840:SF1">
    <property type="entry name" value="TLE1 PHOSPHOLIPASE DOMAIN-CONTAINING PROTEIN"/>
    <property type="match status" value="1"/>
</dbReference>
<feature type="region of interest" description="Disordered" evidence="1">
    <location>
        <begin position="84"/>
        <end position="111"/>
    </location>
</feature>
<organism evidence="3 4">
    <name type="scientific">Aureobasidium pullulans</name>
    <name type="common">Black yeast</name>
    <name type="synonym">Pullularia pullulans</name>
    <dbReference type="NCBI Taxonomy" id="5580"/>
    <lineage>
        <taxon>Eukaryota</taxon>
        <taxon>Fungi</taxon>
        <taxon>Dikarya</taxon>
        <taxon>Ascomycota</taxon>
        <taxon>Pezizomycotina</taxon>
        <taxon>Dothideomycetes</taxon>
        <taxon>Dothideomycetidae</taxon>
        <taxon>Dothideales</taxon>
        <taxon>Saccotheciaceae</taxon>
        <taxon>Aureobasidium</taxon>
    </lineage>
</organism>